<dbReference type="Gene3D" id="3.40.50.150">
    <property type="entry name" value="Vaccinia Virus protein VP39"/>
    <property type="match status" value="1"/>
</dbReference>
<dbReference type="InterPro" id="IPR050903">
    <property type="entry name" value="Bact_Chemotaxis_MeTrfase"/>
</dbReference>
<gene>
    <name evidence="5" type="ORF">ACFSC3_14760</name>
</gene>
<dbReference type="RefSeq" id="WP_380941199.1">
    <property type="nucleotide sequence ID" value="NZ_JBHUFC010000006.1"/>
</dbReference>
<dbReference type="InterPro" id="IPR022642">
    <property type="entry name" value="CheR_C"/>
</dbReference>
<evidence type="ECO:0000313" key="6">
    <source>
        <dbReference type="Proteomes" id="UP001597283"/>
    </source>
</evidence>
<evidence type="ECO:0000256" key="3">
    <source>
        <dbReference type="ARBA" id="ARBA00022691"/>
    </source>
</evidence>
<keyword evidence="6" id="KW-1185">Reference proteome</keyword>
<dbReference type="InterPro" id="IPR029063">
    <property type="entry name" value="SAM-dependent_MTases_sf"/>
</dbReference>
<name>A0ABW4NFK3_9SPHN</name>
<dbReference type="Proteomes" id="UP001597283">
    <property type="component" value="Unassembled WGS sequence"/>
</dbReference>
<dbReference type="GO" id="GO:0008168">
    <property type="term" value="F:methyltransferase activity"/>
    <property type="evidence" value="ECO:0007669"/>
    <property type="project" value="UniProtKB-KW"/>
</dbReference>
<dbReference type="SUPFAM" id="SSF47757">
    <property type="entry name" value="Chemotaxis receptor methyltransferase CheR, N-terminal domain"/>
    <property type="match status" value="1"/>
</dbReference>
<dbReference type="PRINTS" id="PR00996">
    <property type="entry name" value="CHERMTFRASE"/>
</dbReference>
<dbReference type="Pfam" id="PF01739">
    <property type="entry name" value="CheR"/>
    <property type="match status" value="1"/>
</dbReference>
<keyword evidence="1 5" id="KW-0489">Methyltransferase</keyword>
<accession>A0ABW4NFK3</accession>
<protein>
    <submittedName>
        <fullName evidence="5">CheR family methyltransferase</fullName>
    </submittedName>
</protein>
<evidence type="ECO:0000259" key="4">
    <source>
        <dbReference type="PROSITE" id="PS50123"/>
    </source>
</evidence>
<evidence type="ECO:0000256" key="2">
    <source>
        <dbReference type="ARBA" id="ARBA00022679"/>
    </source>
</evidence>
<feature type="domain" description="CheR-type methyltransferase" evidence="4">
    <location>
        <begin position="15"/>
        <end position="279"/>
    </location>
</feature>
<dbReference type="PANTHER" id="PTHR24422:SF19">
    <property type="entry name" value="CHEMOTAXIS PROTEIN METHYLTRANSFERASE"/>
    <property type="match status" value="1"/>
</dbReference>
<keyword evidence="2" id="KW-0808">Transferase</keyword>
<organism evidence="5 6">
    <name type="scientific">Sphingomonas floccifaciens</name>
    <dbReference type="NCBI Taxonomy" id="1844115"/>
    <lineage>
        <taxon>Bacteria</taxon>
        <taxon>Pseudomonadati</taxon>
        <taxon>Pseudomonadota</taxon>
        <taxon>Alphaproteobacteria</taxon>
        <taxon>Sphingomonadales</taxon>
        <taxon>Sphingomonadaceae</taxon>
        <taxon>Sphingomonas</taxon>
    </lineage>
</organism>
<sequence length="279" mass="30879">MTALVGTGGTTDAGTAAAIRTIATMFERRTGQLLGQQRMWRVESALSPMLRDLDMKSLAQLSVRLNAAGEEPLVQRVVDALINHETSFFRDAPVFTMVADAAVALHAAAPDRRLRIWSAGCSTGQEPLSLAMMLDERGLPDTAYDIIATDVSADAVARARQGSFTQFEIQRGLPMMRMITWFDGDDRSWTAKRELVGRIQFRTHNLVFDAPPPGHFDVILCRNVLLYFAQDVRRQVFSMFADALRPSGLLVLGAGETVIGQTDRFDPSTQWRGAYTRVD</sequence>
<dbReference type="SMART" id="SM00138">
    <property type="entry name" value="MeTrc"/>
    <property type="match status" value="1"/>
</dbReference>
<dbReference type="CDD" id="cd02440">
    <property type="entry name" value="AdoMet_MTases"/>
    <property type="match status" value="1"/>
</dbReference>
<reference evidence="6" key="1">
    <citation type="journal article" date="2019" name="Int. J. Syst. Evol. Microbiol.">
        <title>The Global Catalogue of Microorganisms (GCM) 10K type strain sequencing project: providing services to taxonomists for standard genome sequencing and annotation.</title>
        <authorList>
            <consortium name="The Broad Institute Genomics Platform"/>
            <consortium name="The Broad Institute Genome Sequencing Center for Infectious Disease"/>
            <person name="Wu L."/>
            <person name="Ma J."/>
        </authorList>
    </citation>
    <scope>NUCLEOTIDE SEQUENCE [LARGE SCALE GENOMIC DNA]</scope>
    <source>
        <strain evidence="6">Q85</strain>
    </source>
</reference>
<evidence type="ECO:0000313" key="5">
    <source>
        <dbReference type="EMBL" id="MFD1788824.1"/>
    </source>
</evidence>
<comment type="caution">
    <text evidence="5">The sequence shown here is derived from an EMBL/GenBank/DDBJ whole genome shotgun (WGS) entry which is preliminary data.</text>
</comment>
<dbReference type="PANTHER" id="PTHR24422">
    <property type="entry name" value="CHEMOTAXIS PROTEIN METHYLTRANSFERASE"/>
    <property type="match status" value="1"/>
</dbReference>
<dbReference type="GO" id="GO:0032259">
    <property type="term" value="P:methylation"/>
    <property type="evidence" value="ECO:0007669"/>
    <property type="project" value="UniProtKB-KW"/>
</dbReference>
<dbReference type="PROSITE" id="PS50123">
    <property type="entry name" value="CHER"/>
    <property type="match status" value="1"/>
</dbReference>
<keyword evidence="3" id="KW-0949">S-adenosyl-L-methionine</keyword>
<evidence type="ECO:0000256" key="1">
    <source>
        <dbReference type="ARBA" id="ARBA00022603"/>
    </source>
</evidence>
<dbReference type="EMBL" id="JBHUFC010000006">
    <property type="protein sequence ID" value="MFD1788824.1"/>
    <property type="molecule type" value="Genomic_DNA"/>
</dbReference>
<dbReference type="SUPFAM" id="SSF53335">
    <property type="entry name" value="S-adenosyl-L-methionine-dependent methyltransferases"/>
    <property type="match status" value="1"/>
</dbReference>
<proteinExistence type="predicted"/>
<dbReference type="InterPro" id="IPR000780">
    <property type="entry name" value="CheR_MeTrfase"/>
</dbReference>